<accession>A0ABX2XKG4</accession>
<dbReference type="SMART" id="SM00953">
    <property type="entry name" value="RES"/>
    <property type="match status" value="1"/>
</dbReference>
<evidence type="ECO:0000313" key="3">
    <source>
        <dbReference type="Proteomes" id="UP000093343"/>
    </source>
</evidence>
<keyword evidence="3" id="KW-1185">Reference proteome</keyword>
<protein>
    <recommendedName>
        <fullName evidence="1">RES domain-containing protein</fullName>
    </recommendedName>
</protein>
<gene>
    <name evidence="2" type="ORF">FLP_16725</name>
</gene>
<feature type="domain" description="RES" evidence="1">
    <location>
        <begin position="173"/>
        <end position="327"/>
    </location>
</feature>
<organism evidence="2 3">
    <name type="scientific">Flavobacterium piscis</name>
    <dbReference type="NCBI Taxonomy" id="1114874"/>
    <lineage>
        <taxon>Bacteria</taxon>
        <taxon>Pseudomonadati</taxon>
        <taxon>Bacteroidota</taxon>
        <taxon>Flavobacteriia</taxon>
        <taxon>Flavobacteriales</taxon>
        <taxon>Flavobacteriaceae</taxon>
        <taxon>Flavobacterium</taxon>
    </lineage>
</organism>
<dbReference type="Pfam" id="PF08808">
    <property type="entry name" value="RES"/>
    <property type="match status" value="1"/>
</dbReference>
<dbReference type="Proteomes" id="UP000093343">
    <property type="component" value="Unassembled WGS sequence"/>
</dbReference>
<proteinExistence type="predicted"/>
<sequence length="338" mass="39402">MASNVCTNCFSERELKAFINSHSQLGKCTFCEKENIEILEISELYDFFKELLDNFQKKENGQPLKNIIQGIWSLFSSAELSNKILNFIIHNIDTEILSADELVDFNEDIYENVNYWDRLKEQLIWERRYLTDINYLTDELGWDGFFNSQIALTKTTELYRARLHNKSDAKCYELTEMFCPPRKISTAGRANPSGIPFLYLSDNKDTILYEIRASYLDEISIGTFTLKDDLKKLIYISDFTESSTIFHPSRVNEKIKSTLLKQKISIDLSKPMRRYDSELEYIPTQFICEFIKVYTGVQGIKFRSSLHTLGNNLVLFDQELVECIHVEKVKVKKVQIGT</sequence>
<dbReference type="EMBL" id="LVEN01000038">
    <property type="protein sequence ID" value="OCB71158.1"/>
    <property type="molecule type" value="Genomic_DNA"/>
</dbReference>
<reference evidence="3" key="1">
    <citation type="submission" date="2016-03" db="EMBL/GenBank/DDBJ databases">
        <title>Draft genome sequence of Paenibacillus glacialis DSM 22343.</title>
        <authorList>
            <person name="Shin S.-K."/>
            <person name="Yi H."/>
        </authorList>
    </citation>
    <scope>NUCLEOTIDE SEQUENCE [LARGE SCALE GENOMIC DNA]</scope>
    <source>
        <strain evidence="3">CCUG 60099</strain>
    </source>
</reference>
<dbReference type="InterPro" id="IPR014914">
    <property type="entry name" value="RES_dom"/>
</dbReference>
<name>A0ABX2XKG4_9FLAO</name>
<evidence type="ECO:0000313" key="2">
    <source>
        <dbReference type="EMBL" id="OCB71158.1"/>
    </source>
</evidence>
<comment type="caution">
    <text evidence="2">The sequence shown here is derived from an EMBL/GenBank/DDBJ whole genome shotgun (WGS) entry which is preliminary data.</text>
</comment>
<evidence type="ECO:0000259" key="1">
    <source>
        <dbReference type="SMART" id="SM00953"/>
    </source>
</evidence>
<dbReference type="RefSeq" id="WP_065450680.1">
    <property type="nucleotide sequence ID" value="NZ_LVEN01000038.1"/>
</dbReference>